<dbReference type="OrthoDB" id="9790605at2"/>
<evidence type="ECO:0000256" key="6">
    <source>
        <dbReference type="ARBA" id="ARBA00022989"/>
    </source>
</evidence>
<feature type="transmembrane region" description="Helical" evidence="9">
    <location>
        <begin position="195"/>
        <end position="214"/>
    </location>
</feature>
<feature type="transmembrane region" description="Helical" evidence="9">
    <location>
        <begin position="282"/>
        <end position="302"/>
    </location>
</feature>
<evidence type="ECO:0000313" key="11">
    <source>
        <dbReference type="EMBL" id="MTH53475.1"/>
    </source>
</evidence>
<evidence type="ECO:0000313" key="12">
    <source>
        <dbReference type="Proteomes" id="UP000434639"/>
    </source>
</evidence>
<dbReference type="AlphaFoldDB" id="A0A7X2V4K6"/>
<feature type="domain" description="Na+/H+ antiporter NhaC-like C-terminal" evidence="10">
    <location>
        <begin position="232"/>
        <end position="425"/>
    </location>
</feature>
<dbReference type="Pfam" id="PF03553">
    <property type="entry name" value="Na_H_antiporter"/>
    <property type="match status" value="2"/>
</dbReference>
<feature type="transmembrane region" description="Helical" evidence="9">
    <location>
        <begin position="403"/>
        <end position="425"/>
    </location>
</feature>
<evidence type="ECO:0000256" key="9">
    <source>
        <dbReference type="SAM" id="Phobius"/>
    </source>
</evidence>
<feature type="domain" description="Na+/H+ antiporter NhaC-like C-terminal" evidence="10">
    <location>
        <begin position="16"/>
        <end position="214"/>
    </location>
</feature>
<keyword evidence="7 9" id="KW-0472">Membrane</keyword>
<comment type="subcellular location">
    <subcellularLocation>
        <location evidence="1">Cell membrane</location>
        <topology evidence="1">Multi-pass membrane protein</topology>
    </subcellularLocation>
</comment>
<evidence type="ECO:0000256" key="5">
    <source>
        <dbReference type="ARBA" id="ARBA00022692"/>
    </source>
</evidence>
<dbReference type="Proteomes" id="UP000434639">
    <property type="component" value="Unassembled WGS sequence"/>
</dbReference>
<dbReference type="RefSeq" id="WP_155111999.1">
    <property type="nucleotide sequence ID" value="NZ_WMIB01000006.1"/>
</dbReference>
<dbReference type="PANTHER" id="PTHR33451">
    <property type="entry name" value="MALATE-2H(+)/NA(+)-LACTATE ANTIPORTER"/>
    <property type="match status" value="1"/>
</dbReference>
<keyword evidence="4" id="KW-1003">Cell membrane</keyword>
<dbReference type="EMBL" id="WMIB01000006">
    <property type="protein sequence ID" value="MTH53475.1"/>
    <property type="molecule type" value="Genomic_DNA"/>
</dbReference>
<evidence type="ECO:0000256" key="8">
    <source>
        <dbReference type="ARBA" id="ARBA00038435"/>
    </source>
</evidence>
<keyword evidence="3" id="KW-0050">Antiport</keyword>
<gene>
    <name evidence="11" type="ORF">GKZ89_08595</name>
</gene>
<feature type="transmembrane region" description="Helical" evidence="9">
    <location>
        <begin position="235"/>
        <end position="262"/>
    </location>
</feature>
<accession>A0A7X2V4K6</accession>
<comment type="caution">
    <text evidence="11">The sequence shown here is derived from an EMBL/GenBank/DDBJ whole genome shotgun (WGS) entry which is preliminary data.</text>
</comment>
<dbReference type="InterPro" id="IPR052180">
    <property type="entry name" value="NhaC_Na-H+_Antiporter"/>
</dbReference>
<reference evidence="11 12" key="1">
    <citation type="journal article" date="2017" name="Int. J. Syst. Evol. Microbiol.">
        <title>Bacillus mangrovi sp. nov., isolated from a sediment sample from a mangrove forest.</title>
        <authorList>
            <person name="Gupta V."/>
            <person name="Singh P.K."/>
            <person name="Korpole S."/>
            <person name="Tanuku N.R.S."/>
            <person name="Pinnaka A.K."/>
        </authorList>
    </citation>
    <scope>NUCLEOTIDE SEQUENCE [LARGE SCALE GENOMIC DNA]</scope>
    <source>
        <strain evidence="11 12">KCTC 33872</strain>
    </source>
</reference>
<feature type="transmembrane region" description="Helical" evidence="9">
    <location>
        <begin position="112"/>
        <end position="140"/>
    </location>
</feature>
<evidence type="ECO:0000256" key="7">
    <source>
        <dbReference type="ARBA" id="ARBA00023136"/>
    </source>
</evidence>
<keyword evidence="6 9" id="KW-1133">Transmembrane helix</keyword>
<evidence type="ECO:0000256" key="2">
    <source>
        <dbReference type="ARBA" id="ARBA00022448"/>
    </source>
</evidence>
<evidence type="ECO:0000256" key="3">
    <source>
        <dbReference type="ARBA" id="ARBA00022449"/>
    </source>
</evidence>
<keyword evidence="2" id="KW-0813">Transport</keyword>
<evidence type="ECO:0000256" key="4">
    <source>
        <dbReference type="ARBA" id="ARBA00022475"/>
    </source>
</evidence>
<dbReference type="InterPro" id="IPR018461">
    <property type="entry name" value="Na/H_Antiport_NhaC-like_C"/>
</dbReference>
<proteinExistence type="inferred from homology"/>
<keyword evidence="12" id="KW-1185">Reference proteome</keyword>
<feature type="transmembrane region" description="Helical" evidence="9">
    <location>
        <begin position="37"/>
        <end position="54"/>
    </location>
</feature>
<organism evidence="11 12">
    <name type="scientific">Metabacillus mangrovi</name>
    <dbReference type="NCBI Taxonomy" id="1491830"/>
    <lineage>
        <taxon>Bacteria</taxon>
        <taxon>Bacillati</taxon>
        <taxon>Bacillota</taxon>
        <taxon>Bacilli</taxon>
        <taxon>Bacillales</taxon>
        <taxon>Bacillaceae</taxon>
        <taxon>Metabacillus</taxon>
    </lineage>
</organism>
<dbReference type="PANTHER" id="PTHR33451:SF5">
    <property type="entry name" value="NA+_H+ ANTIPORTER"/>
    <property type="match status" value="1"/>
</dbReference>
<name>A0A7X2V4K6_9BACI</name>
<dbReference type="GO" id="GO:0015297">
    <property type="term" value="F:antiporter activity"/>
    <property type="evidence" value="ECO:0007669"/>
    <property type="project" value="UniProtKB-KW"/>
</dbReference>
<sequence length="450" mass="47248">MKATNEINPNPLALLPLGVFISLFIAAGIITGDFYKLPMVVAILAAVTVALFMNRKENLTSKVERFAKGAGHPDIMIMVFIYILAGAFSEAAKGMGAVESTVNLALTYFPQSFLVVGLFIIAAFVSLSMGTSMGTIAALGPIAAGISGETEIPVALAVASVIGGAMFGDNLSFISDTTIAAVRTQKTEMLDKFKTNFFIVLPAALVTAVILVVLSLGMNSSVEPKDFSFVKMLPYLGVLIAALAGLNVVAVLGGGIVLTGIIGIADGSFNVLTFSQKMMDGVSGMAELIVLSILIGGMVELIKHNGGIQFLLNAMTKNIRTKKGAEYGIAGLVSATNLSVANNTISIITAGPLAKNIADEYGIDRRKSASILDIFSCSVQGLIPYGAQMLAGAQLVKASPISILPYTFYPMLTLVCGLLAIAFGFPKFKKKQHRDDETRSVSLKEKVTNG</sequence>
<evidence type="ECO:0000259" key="10">
    <source>
        <dbReference type="Pfam" id="PF03553"/>
    </source>
</evidence>
<feature type="transmembrane region" description="Helical" evidence="9">
    <location>
        <begin position="12"/>
        <end position="31"/>
    </location>
</feature>
<dbReference type="GO" id="GO:0005886">
    <property type="term" value="C:plasma membrane"/>
    <property type="evidence" value="ECO:0007669"/>
    <property type="project" value="UniProtKB-SubCell"/>
</dbReference>
<feature type="transmembrane region" description="Helical" evidence="9">
    <location>
        <begin position="75"/>
        <end position="92"/>
    </location>
</feature>
<keyword evidence="5 9" id="KW-0812">Transmembrane</keyword>
<evidence type="ECO:0000256" key="1">
    <source>
        <dbReference type="ARBA" id="ARBA00004651"/>
    </source>
</evidence>
<protein>
    <submittedName>
        <fullName evidence="11">Na+/H+ antiporter NhaC family protein</fullName>
    </submittedName>
</protein>
<comment type="similarity">
    <text evidence="8">Belongs to the NhaC Na(+)/H(+) (TC 2.A.35) antiporter family.</text>
</comment>